<gene>
    <name evidence="6" type="ORF">A2625_06675</name>
</gene>
<keyword evidence="3 5" id="KW-1133">Transmembrane helix</keyword>
<dbReference type="AlphaFoldDB" id="A0A1F4Q524"/>
<dbReference type="NCBIfam" id="NF037968">
    <property type="entry name" value="SemiSWEET_2"/>
    <property type="match status" value="1"/>
</dbReference>
<accession>A0A1F4Q524</accession>
<comment type="subcellular location">
    <subcellularLocation>
        <location evidence="1">Membrane</location>
        <topology evidence="1">Multi-pass membrane protein</topology>
    </subcellularLocation>
</comment>
<reference evidence="6 7" key="1">
    <citation type="journal article" date="2016" name="Nat. Commun.">
        <title>Thousands of microbial genomes shed light on interconnected biogeochemical processes in an aquifer system.</title>
        <authorList>
            <person name="Anantharaman K."/>
            <person name="Brown C.T."/>
            <person name="Hug L.A."/>
            <person name="Sharon I."/>
            <person name="Castelle C.J."/>
            <person name="Probst A.J."/>
            <person name="Thomas B.C."/>
            <person name="Singh A."/>
            <person name="Wilkins M.J."/>
            <person name="Karaoz U."/>
            <person name="Brodie E.L."/>
            <person name="Williams K.H."/>
            <person name="Hubbard S.S."/>
            <person name="Banfield J.F."/>
        </authorList>
    </citation>
    <scope>NUCLEOTIDE SEQUENCE [LARGE SCALE GENOMIC DNA]</scope>
</reference>
<dbReference type="Gene3D" id="1.20.1280.290">
    <property type="match status" value="1"/>
</dbReference>
<protein>
    <recommendedName>
        <fullName evidence="8">Sugar transporter SemiSWEET</fullName>
    </recommendedName>
</protein>
<sequence length="82" mass="9130">MVFIIGSIAAVFTTVAFLPQVVKAHKSQHTKDLSLIMLVMLLVGLVLWTVYGLFLMSLPIILANTITLAMCLYLLYLKIKYG</sequence>
<evidence type="ECO:0000313" key="7">
    <source>
        <dbReference type="Proteomes" id="UP000178724"/>
    </source>
</evidence>
<keyword evidence="2 5" id="KW-0812">Transmembrane</keyword>
<comment type="caution">
    <text evidence="6">The sequence shown here is derived from an EMBL/GenBank/DDBJ whole genome shotgun (WGS) entry which is preliminary data.</text>
</comment>
<evidence type="ECO:0000256" key="2">
    <source>
        <dbReference type="ARBA" id="ARBA00022692"/>
    </source>
</evidence>
<evidence type="ECO:0000256" key="1">
    <source>
        <dbReference type="ARBA" id="ARBA00004141"/>
    </source>
</evidence>
<name>A0A1F4Q524_UNCSA</name>
<feature type="transmembrane region" description="Helical" evidence="5">
    <location>
        <begin position="34"/>
        <end position="54"/>
    </location>
</feature>
<dbReference type="InterPro" id="IPR006603">
    <property type="entry name" value="PQ-loop_rpt"/>
</dbReference>
<keyword evidence="4 5" id="KW-0472">Membrane</keyword>
<dbReference type="InterPro" id="IPR047662">
    <property type="entry name" value="SemiSWEET"/>
</dbReference>
<feature type="transmembrane region" description="Helical" evidence="5">
    <location>
        <begin position="61"/>
        <end position="79"/>
    </location>
</feature>
<dbReference type="EMBL" id="METM01000002">
    <property type="protein sequence ID" value="OGB90960.1"/>
    <property type="molecule type" value="Genomic_DNA"/>
</dbReference>
<organism evidence="6 7">
    <name type="scientific">candidate division WOR-1 bacterium RIFCSPHIGHO2_01_FULL_53_15</name>
    <dbReference type="NCBI Taxonomy" id="1802564"/>
    <lineage>
        <taxon>Bacteria</taxon>
        <taxon>Bacillati</taxon>
        <taxon>Saganbacteria</taxon>
    </lineage>
</organism>
<evidence type="ECO:0000313" key="6">
    <source>
        <dbReference type="EMBL" id="OGB90960.1"/>
    </source>
</evidence>
<dbReference type="GO" id="GO:0016020">
    <property type="term" value="C:membrane"/>
    <property type="evidence" value="ECO:0007669"/>
    <property type="project" value="UniProtKB-SubCell"/>
</dbReference>
<evidence type="ECO:0008006" key="8">
    <source>
        <dbReference type="Google" id="ProtNLM"/>
    </source>
</evidence>
<dbReference type="Pfam" id="PF04193">
    <property type="entry name" value="PQ-loop"/>
    <property type="match status" value="1"/>
</dbReference>
<evidence type="ECO:0000256" key="4">
    <source>
        <dbReference type="ARBA" id="ARBA00023136"/>
    </source>
</evidence>
<proteinExistence type="predicted"/>
<dbReference type="GO" id="GO:0051119">
    <property type="term" value="F:sugar transmembrane transporter activity"/>
    <property type="evidence" value="ECO:0007669"/>
    <property type="project" value="InterPro"/>
</dbReference>
<evidence type="ECO:0000256" key="5">
    <source>
        <dbReference type="SAM" id="Phobius"/>
    </source>
</evidence>
<evidence type="ECO:0000256" key="3">
    <source>
        <dbReference type="ARBA" id="ARBA00022989"/>
    </source>
</evidence>
<dbReference type="Proteomes" id="UP000178724">
    <property type="component" value="Unassembled WGS sequence"/>
</dbReference>
<dbReference type="SMART" id="SM00679">
    <property type="entry name" value="CTNS"/>
    <property type="match status" value="1"/>
</dbReference>